<dbReference type="GeneID" id="17292326"/>
<evidence type="ECO:0000256" key="3">
    <source>
        <dbReference type="PROSITE-ProRule" id="PRU00023"/>
    </source>
</evidence>
<dbReference type="PANTHER" id="PTHR24171">
    <property type="entry name" value="ANKYRIN REPEAT DOMAIN-CONTAINING PROTEIN 39-RELATED"/>
    <property type="match status" value="1"/>
</dbReference>
<dbReference type="eggNOG" id="KOG0498">
    <property type="taxonomic scope" value="Eukaryota"/>
</dbReference>
<dbReference type="Pfam" id="PF12796">
    <property type="entry name" value="Ank_2"/>
    <property type="match status" value="2"/>
</dbReference>
<evidence type="ECO:0000313" key="6">
    <source>
        <dbReference type="Proteomes" id="UP000011087"/>
    </source>
</evidence>
<evidence type="ECO:0000313" key="4">
    <source>
        <dbReference type="EMBL" id="EKX35587.1"/>
    </source>
</evidence>
<dbReference type="KEGG" id="gtt:GUITHDRAFT_60413"/>
<dbReference type="EnsemblProtists" id="EKX35587">
    <property type="protein sequence ID" value="EKX35587"/>
    <property type="gene ID" value="GUITHDRAFT_60413"/>
</dbReference>
<dbReference type="EMBL" id="JH993088">
    <property type="protein sequence ID" value="EKX35587.1"/>
    <property type="molecule type" value="Genomic_DNA"/>
</dbReference>
<accession>L1IHK8</accession>
<dbReference type="Proteomes" id="UP000011087">
    <property type="component" value="Unassembled WGS sequence"/>
</dbReference>
<evidence type="ECO:0000313" key="5">
    <source>
        <dbReference type="EnsemblProtists" id="EKX35587"/>
    </source>
</evidence>
<organism evidence="4">
    <name type="scientific">Guillardia theta (strain CCMP2712)</name>
    <name type="common">Cryptophyte</name>
    <dbReference type="NCBI Taxonomy" id="905079"/>
    <lineage>
        <taxon>Eukaryota</taxon>
        <taxon>Cryptophyceae</taxon>
        <taxon>Pyrenomonadales</taxon>
        <taxon>Geminigeraceae</taxon>
        <taxon>Guillardia</taxon>
    </lineage>
</organism>
<dbReference type="InterPro" id="IPR036770">
    <property type="entry name" value="Ankyrin_rpt-contain_sf"/>
</dbReference>
<evidence type="ECO:0000256" key="1">
    <source>
        <dbReference type="ARBA" id="ARBA00022737"/>
    </source>
</evidence>
<dbReference type="PaxDb" id="55529-EKX35587"/>
<dbReference type="OrthoDB" id="9995210at2759"/>
<keyword evidence="6" id="KW-1185">Reference proteome</keyword>
<dbReference type="AlphaFoldDB" id="L1IHK8"/>
<keyword evidence="2 3" id="KW-0040">ANK repeat</keyword>
<dbReference type="SUPFAM" id="SSF48403">
    <property type="entry name" value="Ankyrin repeat"/>
    <property type="match status" value="1"/>
</dbReference>
<dbReference type="PROSITE" id="PS50297">
    <property type="entry name" value="ANK_REP_REGION"/>
    <property type="match status" value="2"/>
</dbReference>
<evidence type="ECO:0000256" key="2">
    <source>
        <dbReference type="ARBA" id="ARBA00023043"/>
    </source>
</evidence>
<protein>
    <submittedName>
        <fullName evidence="4 5">Uncharacterized protein</fullName>
    </submittedName>
</protein>
<feature type="non-terminal residue" evidence="4">
    <location>
        <position position="134"/>
    </location>
</feature>
<dbReference type="PROSITE" id="PS50088">
    <property type="entry name" value="ANK_REPEAT"/>
    <property type="match status" value="2"/>
</dbReference>
<dbReference type="Gene3D" id="1.25.40.20">
    <property type="entry name" value="Ankyrin repeat-containing domain"/>
    <property type="match status" value="2"/>
</dbReference>
<name>L1IHK8_GUITC</name>
<dbReference type="InterPro" id="IPR002110">
    <property type="entry name" value="Ankyrin_rpt"/>
</dbReference>
<reference evidence="4 6" key="1">
    <citation type="journal article" date="2012" name="Nature">
        <title>Algal genomes reveal evolutionary mosaicism and the fate of nucleomorphs.</title>
        <authorList>
            <consortium name="DOE Joint Genome Institute"/>
            <person name="Curtis B.A."/>
            <person name="Tanifuji G."/>
            <person name="Burki F."/>
            <person name="Gruber A."/>
            <person name="Irimia M."/>
            <person name="Maruyama S."/>
            <person name="Arias M.C."/>
            <person name="Ball S.G."/>
            <person name="Gile G.H."/>
            <person name="Hirakawa Y."/>
            <person name="Hopkins J.F."/>
            <person name="Kuo A."/>
            <person name="Rensing S.A."/>
            <person name="Schmutz J."/>
            <person name="Symeonidi A."/>
            <person name="Elias M."/>
            <person name="Eveleigh R.J."/>
            <person name="Herman E.K."/>
            <person name="Klute M.J."/>
            <person name="Nakayama T."/>
            <person name="Obornik M."/>
            <person name="Reyes-Prieto A."/>
            <person name="Armbrust E.V."/>
            <person name="Aves S.J."/>
            <person name="Beiko R.G."/>
            <person name="Coutinho P."/>
            <person name="Dacks J.B."/>
            <person name="Durnford D.G."/>
            <person name="Fast N.M."/>
            <person name="Green B.R."/>
            <person name="Grisdale C.J."/>
            <person name="Hempel F."/>
            <person name="Henrissat B."/>
            <person name="Hoppner M.P."/>
            <person name="Ishida K."/>
            <person name="Kim E."/>
            <person name="Koreny L."/>
            <person name="Kroth P.G."/>
            <person name="Liu Y."/>
            <person name="Malik S.B."/>
            <person name="Maier U.G."/>
            <person name="McRose D."/>
            <person name="Mock T."/>
            <person name="Neilson J.A."/>
            <person name="Onodera N.T."/>
            <person name="Poole A.M."/>
            <person name="Pritham E.J."/>
            <person name="Richards T.A."/>
            <person name="Rocap G."/>
            <person name="Roy S.W."/>
            <person name="Sarai C."/>
            <person name="Schaack S."/>
            <person name="Shirato S."/>
            <person name="Slamovits C.H."/>
            <person name="Spencer D.F."/>
            <person name="Suzuki S."/>
            <person name="Worden A.Z."/>
            <person name="Zauner S."/>
            <person name="Barry K."/>
            <person name="Bell C."/>
            <person name="Bharti A.K."/>
            <person name="Crow J.A."/>
            <person name="Grimwood J."/>
            <person name="Kramer R."/>
            <person name="Lindquist E."/>
            <person name="Lucas S."/>
            <person name="Salamov A."/>
            <person name="McFadden G.I."/>
            <person name="Lane C.E."/>
            <person name="Keeling P.J."/>
            <person name="Gray M.W."/>
            <person name="Grigoriev I.V."/>
            <person name="Archibald J.M."/>
        </authorList>
    </citation>
    <scope>NUCLEOTIDE SEQUENCE</scope>
    <source>
        <strain evidence="4 6">CCMP2712</strain>
    </source>
</reference>
<feature type="repeat" description="ANK" evidence="3">
    <location>
        <begin position="93"/>
        <end position="116"/>
    </location>
</feature>
<sequence>GKLADIERLISNGINVNESNYDLRTALHLAACEGHEDVVKYLLSKSADVNCRDRLGRTPLCDALLCTAAAKGDVSQLRALIRNSANPDAADADRRTALHLAASNGETTVLDYLLRHLKRPININPVDRLGGTPL</sequence>
<dbReference type="RefSeq" id="XP_005822567.1">
    <property type="nucleotide sequence ID" value="XM_005822510.1"/>
</dbReference>
<dbReference type="HOGENOM" id="CLU_000134_45_5_1"/>
<keyword evidence="1" id="KW-0677">Repeat</keyword>
<feature type="repeat" description="ANK" evidence="3">
    <location>
        <begin position="22"/>
        <end position="54"/>
    </location>
</feature>
<reference evidence="6" key="2">
    <citation type="submission" date="2012-11" db="EMBL/GenBank/DDBJ databases">
        <authorList>
            <person name="Kuo A."/>
            <person name="Curtis B.A."/>
            <person name="Tanifuji G."/>
            <person name="Burki F."/>
            <person name="Gruber A."/>
            <person name="Irimia M."/>
            <person name="Maruyama S."/>
            <person name="Arias M.C."/>
            <person name="Ball S.G."/>
            <person name="Gile G.H."/>
            <person name="Hirakawa Y."/>
            <person name="Hopkins J.F."/>
            <person name="Rensing S.A."/>
            <person name="Schmutz J."/>
            <person name="Symeonidi A."/>
            <person name="Elias M."/>
            <person name="Eveleigh R.J."/>
            <person name="Herman E.K."/>
            <person name="Klute M.J."/>
            <person name="Nakayama T."/>
            <person name="Obornik M."/>
            <person name="Reyes-Prieto A."/>
            <person name="Armbrust E.V."/>
            <person name="Aves S.J."/>
            <person name="Beiko R.G."/>
            <person name="Coutinho P."/>
            <person name="Dacks J.B."/>
            <person name="Durnford D.G."/>
            <person name="Fast N.M."/>
            <person name="Green B.R."/>
            <person name="Grisdale C."/>
            <person name="Hempe F."/>
            <person name="Henrissat B."/>
            <person name="Hoppner M.P."/>
            <person name="Ishida K.-I."/>
            <person name="Kim E."/>
            <person name="Koreny L."/>
            <person name="Kroth P.G."/>
            <person name="Liu Y."/>
            <person name="Malik S.-B."/>
            <person name="Maier U.G."/>
            <person name="McRose D."/>
            <person name="Mock T."/>
            <person name="Neilson J.A."/>
            <person name="Onodera N.T."/>
            <person name="Poole A.M."/>
            <person name="Pritham E.J."/>
            <person name="Richards T.A."/>
            <person name="Rocap G."/>
            <person name="Roy S.W."/>
            <person name="Sarai C."/>
            <person name="Schaack S."/>
            <person name="Shirato S."/>
            <person name="Slamovits C.H."/>
            <person name="Spencer D.F."/>
            <person name="Suzuki S."/>
            <person name="Worden A.Z."/>
            <person name="Zauner S."/>
            <person name="Barry K."/>
            <person name="Bell C."/>
            <person name="Bharti A.K."/>
            <person name="Crow J.A."/>
            <person name="Grimwood J."/>
            <person name="Kramer R."/>
            <person name="Lindquist E."/>
            <person name="Lucas S."/>
            <person name="Salamov A."/>
            <person name="McFadden G.I."/>
            <person name="Lane C.E."/>
            <person name="Keeling P.J."/>
            <person name="Gray M.W."/>
            <person name="Grigoriev I.V."/>
            <person name="Archibald J.M."/>
        </authorList>
    </citation>
    <scope>NUCLEOTIDE SEQUENCE</scope>
    <source>
        <strain evidence="6">CCMP2712</strain>
    </source>
</reference>
<proteinExistence type="predicted"/>
<reference evidence="5" key="3">
    <citation type="submission" date="2015-06" db="UniProtKB">
        <authorList>
            <consortium name="EnsemblProtists"/>
        </authorList>
    </citation>
    <scope>IDENTIFICATION</scope>
</reference>
<feature type="non-terminal residue" evidence="4">
    <location>
        <position position="1"/>
    </location>
</feature>
<gene>
    <name evidence="4" type="ORF">GUITHDRAFT_60413</name>
</gene>
<dbReference type="SMART" id="SM00248">
    <property type="entry name" value="ANK"/>
    <property type="match status" value="3"/>
</dbReference>
<dbReference type="OMA" id="YAASHDY"/>